<comment type="caution">
    <text evidence="3">The sequence shown here is derived from an EMBL/GenBank/DDBJ whole genome shotgun (WGS) entry which is preliminary data.</text>
</comment>
<gene>
    <name evidence="3" type="ORF">AAFC00_003282</name>
</gene>
<name>A0ABR3PA05_9PEZI</name>
<reference evidence="3 4" key="1">
    <citation type="submission" date="2024-07" db="EMBL/GenBank/DDBJ databases">
        <title>Draft sequence of the Neodothiora populina.</title>
        <authorList>
            <person name="Drown D.D."/>
            <person name="Schuette U.S."/>
            <person name="Buechlein A.B."/>
            <person name="Rusch D.R."/>
            <person name="Winton L.W."/>
            <person name="Adams G.A."/>
        </authorList>
    </citation>
    <scope>NUCLEOTIDE SEQUENCE [LARGE SCALE GENOMIC DNA]</scope>
    <source>
        <strain evidence="3 4">CPC 39397</strain>
    </source>
</reference>
<dbReference type="EMBL" id="JBFMKM010000012">
    <property type="protein sequence ID" value="KAL1302964.1"/>
    <property type="molecule type" value="Genomic_DNA"/>
</dbReference>
<organism evidence="3 4">
    <name type="scientific">Neodothiora populina</name>
    <dbReference type="NCBI Taxonomy" id="2781224"/>
    <lineage>
        <taxon>Eukaryota</taxon>
        <taxon>Fungi</taxon>
        <taxon>Dikarya</taxon>
        <taxon>Ascomycota</taxon>
        <taxon>Pezizomycotina</taxon>
        <taxon>Dothideomycetes</taxon>
        <taxon>Dothideomycetidae</taxon>
        <taxon>Dothideales</taxon>
        <taxon>Dothioraceae</taxon>
        <taxon>Neodothiora</taxon>
    </lineage>
</organism>
<protein>
    <recommendedName>
        <fullName evidence="5">F-box domain-containing protein</fullName>
    </recommendedName>
</protein>
<dbReference type="GeneID" id="95976984"/>
<accession>A0ABR3PA05</accession>
<evidence type="ECO:0000313" key="4">
    <source>
        <dbReference type="Proteomes" id="UP001562354"/>
    </source>
</evidence>
<proteinExistence type="predicted"/>
<dbReference type="RefSeq" id="XP_069199240.1">
    <property type="nucleotide sequence ID" value="XM_069347744.1"/>
</dbReference>
<feature type="compositionally biased region" description="Polar residues" evidence="2">
    <location>
        <begin position="8"/>
        <end position="17"/>
    </location>
</feature>
<sequence length="571" mass="65795">MGDASVDRANSLSQPTNLRKRHLSSSPQGSDAEDDNPDHAVPAHLTIRKRRRQNQNVTVEAATCQNPLDVLALAASTRPHEPATLQIKPPRRRVLLLNSPYPSPLLAQNKFDLLTSLLSHVDILLNITSHLHPQTLLNLYSVSAAFHYIMDSHFTAFILAGTRLWAPKAEVIFPWWCYRRLCIEDPTLQPTRTADEKRSLSWTDRNGVPHRTIYHALASARAEPIDRRGQRKVSDEHRRVSDQARKSREEEAGGAGVVVRAIPGFRWLKMVVYREAVSREIIGWMAAHGHRIARDEGVDAVKRMWFLLDIPVNAPRHALIHNPVYFTTSTLYHLQLIFIKLEMLYTDPVSRAGGEERLVHFLLSERTLTTLWNFLRGADGSSRLEVLRLWVKHSYRRPVPFPRPMPQVVHEAWLARQEMPVLGVPAHLVGRWGYECWGLGREKLIRPDELLVREGVRRRLELQREWIRMMTYGFLDRTLTPLAEAKADEVVVSLVRRKKNKEREEKEKRERREEMGRVVEDVVMQDAALEDKCKKNAKGKGKAKVEVNEVKQQEEDELDLVRQKLVEMLKI</sequence>
<evidence type="ECO:0008006" key="5">
    <source>
        <dbReference type="Google" id="ProtNLM"/>
    </source>
</evidence>
<feature type="region of interest" description="Disordered" evidence="2">
    <location>
        <begin position="223"/>
        <end position="248"/>
    </location>
</feature>
<dbReference type="Proteomes" id="UP001562354">
    <property type="component" value="Unassembled WGS sequence"/>
</dbReference>
<feature type="region of interest" description="Disordered" evidence="2">
    <location>
        <begin position="1"/>
        <end position="40"/>
    </location>
</feature>
<evidence type="ECO:0000256" key="1">
    <source>
        <dbReference type="SAM" id="Coils"/>
    </source>
</evidence>
<evidence type="ECO:0000256" key="2">
    <source>
        <dbReference type="SAM" id="MobiDB-lite"/>
    </source>
</evidence>
<feature type="coiled-coil region" evidence="1">
    <location>
        <begin position="544"/>
        <end position="571"/>
    </location>
</feature>
<keyword evidence="1" id="KW-0175">Coiled coil</keyword>
<keyword evidence="4" id="KW-1185">Reference proteome</keyword>
<evidence type="ECO:0000313" key="3">
    <source>
        <dbReference type="EMBL" id="KAL1302964.1"/>
    </source>
</evidence>